<keyword evidence="3" id="KW-1185">Reference proteome</keyword>
<protein>
    <submittedName>
        <fullName evidence="2">Uncharacterized protein</fullName>
    </submittedName>
</protein>
<keyword evidence="1" id="KW-0812">Transmembrane</keyword>
<evidence type="ECO:0000313" key="3">
    <source>
        <dbReference type="Proteomes" id="UP000593567"/>
    </source>
</evidence>
<evidence type="ECO:0000256" key="1">
    <source>
        <dbReference type="SAM" id="Phobius"/>
    </source>
</evidence>
<dbReference type="Proteomes" id="UP000593567">
    <property type="component" value="Unassembled WGS sequence"/>
</dbReference>
<dbReference type="EMBL" id="VXIV02001782">
    <property type="protein sequence ID" value="KAF6029876.1"/>
    <property type="molecule type" value="Genomic_DNA"/>
</dbReference>
<organism evidence="2 3">
    <name type="scientific">Bugula neritina</name>
    <name type="common">Brown bryozoan</name>
    <name type="synonym">Sertularia neritina</name>
    <dbReference type="NCBI Taxonomy" id="10212"/>
    <lineage>
        <taxon>Eukaryota</taxon>
        <taxon>Metazoa</taxon>
        <taxon>Spiralia</taxon>
        <taxon>Lophotrochozoa</taxon>
        <taxon>Bryozoa</taxon>
        <taxon>Gymnolaemata</taxon>
        <taxon>Cheilostomatida</taxon>
        <taxon>Flustrina</taxon>
        <taxon>Buguloidea</taxon>
        <taxon>Bugulidae</taxon>
        <taxon>Bugula</taxon>
    </lineage>
</organism>
<sequence>MLVQLLYIYLIYPSIFDVLLFYYIIIFNCKFFIYYINFTDLVLLLQYCPSVLKPLKGLLLAYLLCYLVNCYTQNSCYTQSHITDSVG</sequence>
<keyword evidence="1" id="KW-0472">Membrane</keyword>
<feature type="transmembrane region" description="Helical" evidence="1">
    <location>
        <begin position="6"/>
        <end position="25"/>
    </location>
</feature>
<comment type="caution">
    <text evidence="2">The sequence shown here is derived from an EMBL/GenBank/DDBJ whole genome shotgun (WGS) entry which is preliminary data.</text>
</comment>
<accession>A0A7J7JWZ5</accession>
<proteinExistence type="predicted"/>
<name>A0A7J7JWZ5_BUGNE</name>
<keyword evidence="1" id="KW-1133">Transmembrane helix</keyword>
<evidence type="ECO:0000313" key="2">
    <source>
        <dbReference type="EMBL" id="KAF6029876.1"/>
    </source>
</evidence>
<dbReference type="AlphaFoldDB" id="A0A7J7JWZ5"/>
<gene>
    <name evidence="2" type="ORF">EB796_011813</name>
</gene>
<reference evidence="2" key="1">
    <citation type="submission" date="2020-06" db="EMBL/GenBank/DDBJ databases">
        <title>Draft genome of Bugula neritina, a colonial animal packing powerful symbionts and potential medicines.</title>
        <authorList>
            <person name="Rayko M."/>
        </authorList>
    </citation>
    <scope>NUCLEOTIDE SEQUENCE [LARGE SCALE GENOMIC DNA]</scope>
    <source>
        <strain evidence="2">Kwan_BN1</strain>
    </source>
</reference>